<keyword evidence="1" id="KW-0812">Transmembrane</keyword>
<proteinExistence type="predicted"/>
<feature type="transmembrane region" description="Helical" evidence="1">
    <location>
        <begin position="65"/>
        <end position="83"/>
    </location>
</feature>
<evidence type="ECO:0000256" key="1">
    <source>
        <dbReference type="SAM" id="Phobius"/>
    </source>
</evidence>
<dbReference type="Proteomes" id="UP000006868">
    <property type="component" value="Chromosome"/>
</dbReference>
<protein>
    <submittedName>
        <fullName evidence="2">Uncharacterized protein</fullName>
    </submittedName>
</protein>
<dbReference type="AlphaFoldDB" id="A0A0D5ZCC8"/>
<reference evidence="2 3" key="1">
    <citation type="journal article" date="2011" name="J. Bacteriol.">
        <title>Complete genome sequence of Paenibacillus polymyxa SC2, a strain of plant growth-promoting Rhizobacterium with broad-spectrum antimicrobial activity.</title>
        <authorList>
            <person name="Ma M."/>
            <person name="Wang C."/>
            <person name="Ding Y."/>
            <person name="Li L."/>
            <person name="Shen D."/>
            <person name="Jiang X."/>
            <person name="Guan D."/>
            <person name="Cao F."/>
            <person name="Chen H."/>
            <person name="Feng R."/>
            <person name="Wang X."/>
            <person name="Ge Y."/>
            <person name="Yao L."/>
            <person name="Bing X."/>
            <person name="Yang X."/>
            <person name="Li J."/>
            <person name="Du B."/>
        </authorList>
    </citation>
    <scope>NUCLEOTIDE SEQUENCE [LARGE SCALE GENOMIC DNA]</scope>
    <source>
        <strain evidence="2 3">SC2</strain>
    </source>
</reference>
<evidence type="ECO:0000313" key="3">
    <source>
        <dbReference type="Proteomes" id="UP000006868"/>
    </source>
</evidence>
<dbReference type="EMBL" id="CP002213">
    <property type="protein sequence ID" value="AKA44229.1"/>
    <property type="molecule type" value="Genomic_DNA"/>
</dbReference>
<dbReference type="KEGG" id="ppm:PPSC2_10510"/>
<dbReference type="PATRIC" id="fig|886882.15.peg.2220"/>
<organism evidence="2 3">
    <name type="scientific">Paenibacillus polymyxa (strain SC2)</name>
    <name type="common">Bacillus polymyxa</name>
    <dbReference type="NCBI Taxonomy" id="886882"/>
    <lineage>
        <taxon>Bacteria</taxon>
        <taxon>Bacillati</taxon>
        <taxon>Bacillota</taxon>
        <taxon>Bacilli</taxon>
        <taxon>Bacillales</taxon>
        <taxon>Paenibacillaceae</taxon>
        <taxon>Paenibacillus</taxon>
    </lineage>
</organism>
<keyword evidence="1" id="KW-0472">Membrane</keyword>
<evidence type="ECO:0000313" key="2">
    <source>
        <dbReference type="EMBL" id="AKA44229.1"/>
    </source>
</evidence>
<feature type="transmembrane region" description="Helical" evidence="1">
    <location>
        <begin position="95"/>
        <end position="112"/>
    </location>
</feature>
<feature type="transmembrane region" description="Helical" evidence="1">
    <location>
        <begin position="7"/>
        <end position="26"/>
    </location>
</feature>
<dbReference type="HOGENOM" id="CLU_141614_0_0_9"/>
<gene>
    <name evidence="2" type="ORF">PPSC2_10510</name>
</gene>
<name>A0A0D5ZCC8_PAEPS</name>
<sequence length="120" mass="14162">MLKNPYYLTFVLLVWLIASLVLRISYNYPNTLYNWLLASLIIRLIVRAIHATYQKNEKISRITDRIVELFMLLISFGVIISIFSTKDFSWSDQLIFLLAELYLLIGVCVNIFEIRRKGRN</sequence>
<feature type="transmembrane region" description="Helical" evidence="1">
    <location>
        <begin position="32"/>
        <end position="53"/>
    </location>
</feature>
<accession>A0A0D5ZCC8</accession>
<keyword evidence="1" id="KW-1133">Transmembrane helix</keyword>